<sequence>MGQHIIFLARNKIASHTIKAALYSGWRTIKASHKILALIVALCLTACSEEEIKTENAYLDGAYEAHTTGNSRRALFELATAIRYYPKNAELQVTRGNIFLDLEDGAAAEIAYNKAVSLGYNKEFLKHKLAESWLYQRKPGKVISEFESELLQGSENALMFEVVGRAYIATRDRTNPALFIKNMDNAENYINEALRLSPQNTRVLITKAWLTALSGKLEVALDWLSQADEIVKDQRQNLSVKGELLIRQDKLDEANKVYSRLVEKFPQYPQYKMELGYTHLLKGELEIARKWISPITQQYPDHLRAKTLLANISLMEKKYDEAKTLSDAVLAKSSENLDAILVNGASSYFLDDLENAHQKLSNFYSKTGSIPSLKLLAATKLKLGEAESAAQLLADAGQTSTSQTDSEMLNLVALASAKIGKVDVALEAYQKLAAERPNSSSFLKNTALLQIAQGNYEEGFKNLEEALSKETEEKEPGQDLYYLVSKALQVRQLDRAASYIEQYKATTPDSYKPWTMSAVLNSILKKTDAVHADFARAIEVAPNVAEVRARYAIFQKMRGNNEKAEALARQALELDPSDIGAGKLILEDLIKEKKYSEVKTIVDNAINAPDAAPENKLLFSDYYNTLGRPQDTLKVLDDMPRNLKSTGIYQLIASKAYLRSGQAQRAVETLERVTIKAPNNIPAMKYLLRGYLLTKDQVKYQATLEKLDRLLPNDYENQLELAKLYISTGRYKQAEKTLNIIRPGSEEDAVKVSILKAGLKTNLGDPKSAIDILKPIYRQYPDNGMINMLYARNLAQNNQVDLAISVTKNWADQHEDNAESKQFLGDLYLHKKDMANAKAQYDLLITVTEKPKLLLHAHNNLANIYLGEGENDQALTHAQKAFDMAPNIPEVVDTFAQVLMKQGQAARAIDHFNQALALLPTNDQKNRSLFTIGKAKALLETGQDEEARKILTRLLKEDPDFEKIDEAKEMLSKL</sequence>
<dbReference type="EMBL" id="PDEM01000031">
    <property type="protein sequence ID" value="PHZ83765.1"/>
    <property type="molecule type" value="Genomic_DNA"/>
</dbReference>
<dbReference type="OrthoDB" id="8445347at2"/>
<dbReference type="SUPFAM" id="SSF48452">
    <property type="entry name" value="TPR-like"/>
    <property type="match status" value="5"/>
</dbReference>
<dbReference type="InParanoid" id="A0A2G4YN93"/>
<keyword evidence="1" id="KW-0802">TPR repeat</keyword>
<name>A0A2G4YN93_9PROT</name>
<dbReference type="RefSeq" id="WP_099474861.1">
    <property type="nucleotide sequence ID" value="NZ_CP041025.1"/>
</dbReference>
<accession>A0A2G4YN93</accession>
<dbReference type="PROSITE" id="PS50005">
    <property type="entry name" value="TPR"/>
    <property type="match status" value="2"/>
</dbReference>
<feature type="repeat" description="TPR" evidence="1">
    <location>
        <begin position="855"/>
        <end position="888"/>
    </location>
</feature>
<comment type="caution">
    <text evidence="2">The sequence shown here is derived from an EMBL/GenBank/DDBJ whole genome shotgun (WGS) entry which is preliminary data.</text>
</comment>
<evidence type="ECO:0000256" key="1">
    <source>
        <dbReference type="PROSITE-ProRule" id="PRU00339"/>
    </source>
</evidence>
<dbReference type="InterPro" id="IPR011990">
    <property type="entry name" value="TPR-like_helical_dom_sf"/>
</dbReference>
<organism evidence="2 3">
    <name type="scientific">Paremcibacter congregatus</name>
    <dbReference type="NCBI Taxonomy" id="2043170"/>
    <lineage>
        <taxon>Bacteria</taxon>
        <taxon>Pseudomonadati</taxon>
        <taxon>Pseudomonadota</taxon>
        <taxon>Alphaproteobacteria</taxon>
        <taxon>Emcibacterales</taxon>
        <taxon>Emcibacteraceae</taxon>
        <taxon>Paremcibacter</taxon>
    </lineage>
</organism>
<keyword evidence="3" id="KW-1185">Reference proteome</keyword>
<dbReference type="Pfam" id="PF13181">
    <property type="entry name" value="TPR_8"/>
    <property type="match status" value="2"/>
</dbReference>
<dbReference type="PANTHER" id="PTHR12558">
    <property type="entry name" value="CELL DIVISION CYCLE 16,23,27"/>
    <property type="match status" value="1"/>
</dbReference>
<feature type="repeat" description="TPR" evidence="1">
    <location>
        <begin position="889"/>
        <end position="922"/>
    </location>
</feature>
<reference evidence="2 3" key="1">
    <citation type="submission" date="2017-10" db="EMBL/GenBank/DDBJ databases">
        <title>Frigbacter circumglobatus gen. nov. sp. nov., isolated from sediment cultured in situ.</title>
        <authorList>
            <person name="Zhao Z."/>
        </authorList>
    </citation>
    <scope>NUCLEOTIDE SEQUENCE [LARGE SCALE GENOMIC DNA]</scope>
    <source>
        <strain evidence="2 3">ZYL</strain>
    </source>
</reference>
<dbReference type="NCBIfam" id="TIGR02917">
    <property type="entry name" value="PEP_TPR_lipo"/>
    <property type="match status" value="1"/>
</dbReference>
<dbReference type="Pfam" id="PF14559">
    <property type="entry name" value="TPR_19"/>
    <property type="match status" value="2"/>
</dbReference>
<dbReference type="InterPro" id="IPR014266">
    <property type="entry name" value="PEP-CTERM_TPR_PrsT"/>
</dbReference>
<dbReference type="Proteomes" id="UP000229730">
    <property type="component" value="Unassembled WGS sequence"/>
</dbReference>
<proteinExistence type="predicted"/>
<dbReference type="Gene3D" id="1.25.40.10">
    <property type="entry name" value="Tetratricopeptide repeat domain"/>
    <property type="match status" value="5"/>
</dbReference>
<protein>
    <submittedName>
        <fullName evidence="2">PEP-CTERM system TPR-repeat protein PrsT</fullName>
    </submittedName>
</protein>
<dbReference type="AlphaFoldDB" id="A0A2G4YN93"/>
<dbReference type="PANTHER" id="PTHR12558:SF13">
    <property type="entry name" value="CELL DIVISION CYCLE PROTEIN 27 HOMOLOG"/>
    <property type="match status" value="1"/>
</dbReference>
<evidence type="ECO:0000313" key="2">
    <source>
        <dbReference type="EMBL" id="PHZ83765.1"/>
    </source>
</evidence>
<dbReference type="InterPro" id="IPR019734">
    <property type="entry name" value="TPR_rpt"/>
</dbReference>
<evidence type="ECO:0000313" key="3">
    <source>
        <dbReference type="Proteomes" id="UP000229730"/>
    </source>
</evidence>
<dbReference type="SMART" id="SM00028">
    <property type="entry name" value="TPR"/>
    <property type="match status" value="12"/>
</dbReference>
<gene>
    <name evidence="2" type="primary">prsT</name>
    <name evidence="2" type="ORF">CRD36_15485</name>
</gene>
<dbReference type="Pfam" id="PF13432">
    <property type="entry name" value="TPR_16"/>
    <property type="match status" value="2"/>
</dbReference>